<organism evidence="2">
    <name type="scientific">Cladocopium goreaui</name>
    <dbReference type="NCBI Taxonomy" id="2562237"/>
    <lineage>
        <taxon>Eukaryota</taxon>
        <taxon>Sar</taxon>
        <taxon>Alveolata</taxon>
        <taxon>Dinophyceae</taxon>
        <taxon>Suessiales</taxon>
        <taxon>Symbiodiniaceae</taxon>
        <taxon>Cladocopium</taxon>
    </lineage>
</organism>
<keyword evidence="4" id="KW-1185">Reference proteome</keyword>
<dbReference type="Proteomes" id="UP001152797">
    <property type="component" value="Unassembled WGS sequence"/>
</dbReference>
<dbReference type="PANTHER" id="PTHR47936:SF1">
    <property type="entry name" value="PENTATRICOPEPTIDE REPEAT-CONTAINING PROTEIN GUN1, CHLOROPLASTIC"/>
    <property type="match status" value="1"/>
</dbReference>
<evidence type="ECO:0000256" key="1">
    <source>
        <dbReference type="ARBA" id="ARBA00022737"/>
    </source>
</evidence>
<accession>A0A9P1BRY6</accession>
<dbReference type="InterPro" id="IPR011990">
    <property type="entry name" value="TPR-like_helical_dom_sf"/>
</dbReference>
<dbReference type="EMBL" id="CAMXCT020000304">
    <property type="protein sequence ID" value="CAL1130276.1"/>
    <property type="molecule type" value="Genomic_DNA"/>
</dbReference>
<dbReference type="Pfam" id="PF01535">
    <property type="entry name" value="PPR"/>
    <property type="match status" value="1"/>
</dbReference>
<comment type="caution">
    <text evidence="2">The sequence shown here is derived from an EMBL/GenBank/DDBJ whole genome shotgun (WGS) entry which is preliminary data.</text>
</comment>
<dbReference type="Gene3D" id="1.25.40.10">
    <property type="entry name" value="Tetratricopeptide repeat domain"/>
    <property type="match status" value="3"/>
</dbReference>
<dbReference type="AlphaFoldDB" id="A0A9P1BRY6"/>
<gene>
    <name evidence="2" type="ORF">C1SCF055_LOCUS5085</name>
</gene>
<dbReference type="OrthoDB" id="185373at2759"/>
<evidence type="ECO:0000313" key="4">
    <source>
        <dbReference type="Proteomes" id="UP001152797"/>
    </source>
</evidence>
<keyword evidence="1" id="KW-0677">Repeat</keyword>
<dbReference type="InterPro" id="IPR002885">
    <property type="entry name" value="PPR_rpt"/>
</dbReference>
<name>A0A9P1BRY6_9DINO</name>
<evidence type="ECO:0000313" key="2">
    <source>
        <dbReference type="EMBL" id="CAI3976901.1"/>
    </source>
</evidence>
<reference evidence="2" key="1">
    <citation type="submission" date="2022-10" db="EMBL/GenBank/DDBJ databases">
        <authorList>
            <person name="Chen Y."/>
            <person name="Dougan E. K."/>
            <person name="Chan C."/>
            <person name="Rhodes N."/>
            <person name="Thang M."/>
        </authorList>
    </citation>
    <scope>NUCLEOTIDE SEQUENCE</scope>
</reference>
<proteinExistence type="predicted"/>
<sequence length="558" mass="62708">MDSWIKALHLFHAAQGLQPDLVTCSTLGSRLGPWYFAASAVTQMMMRGFRLNTLTYNAFANSIQPGDWKSSNLLLAQTAMQRDLVSYSIMMDGHQEISDWPFAFHFLQKTQQLAIRPDPALFHIALKNLEDSKRWTSSLSILSAQKSLGQVATGVSYALTLGSFGSSPRWAMALQLMEGAEATGQKPQQGSFTALLDSVEWQTSLQLCRRMKMVSVLQSAQSTNKIMSTFREEWSLASDLLQGLFLRRLSPLPRADATHVMPGPWRRALALGKDRWLTSFSWSLAMLLLNQAVSLETTMHNAVVSACEKSTRWTWAMELLQRITTVGRPSTASFNAAASASFGHWGIVLDIFQRLSQRHLQATAFSFTTALSSCEKCHAWQRALAILVDQAPARVAVFNAAISSCERGRQWRKALALLFDMDLFSIEKDVISLNSAISCCEKCSRWCESLALLHDMRFQELFPDMFSINSALLSCRNAHRWREALDLFNCVKQFSLQADALSWDFVLAACEECGQWMQANALLLKLRELSDLQFLRPFDTGYSADEHEYQHICCKSDG</sequence>
<dbReference type="EMBL" id="CAMXCT010000304">
    <property type="protein sequence ID" value="CAI3976901.1"/>
    <property type="molecule type" value="Genomic_DNA"/>
</dbReference>
<reference evidence="3 4" key="2">
    <citation type="submission" date="2024-05" db="EMBL/GenBank/DDBJ databases">
        <authorList>
            <person name="Chen Y."/>
            <person name="Shah S."/>
            <person name="Dougan E. K."/>
            <person name="Thang M."/>
            <person name="Chan C."/>
        </authorList>
    </citation>
    <scope>NUCLEOTIDE SEQUENCE [LARGE SCALE GENOMIC DNA]</scope>
</reference>
<protein>
    <submittedName>
        <fullName evidence="3">Pentatricopeptide repeat-containing protein At1g62670, mitochondrial</fullName>
    </submittedName>
</protein>
<dbReference type="EMBL" id="CAMXCT030000304">
    <property type="protein sequence ID" value="CAL4764213.1"/>
    <property type="molecule type" value="Genomic_DNA"/>
</dbReference>
<evidence type="ECO:0000313" key="3">
    <source>
        <dbReference type="EMBL" id="CAL4764213.1"/>
    </source>
</evidence>
<dbReference type="PANTHER" id="PTHR47936">
    <property type="entry name" value="PPR_LONG DOMAIN-CONTAINING PROTEIN"/>
    <property type="match status" value="1"/>
</dbReference>